<evidence type="ECO:0000313" key="1">
    <source>
        <dbReference type="EMBL" id="KAH9426062.1"/>
    </source>
</evidence>
<dbReference type="EMBL" id="NJHN03000012">
    <property type="protein sequence ID" value="KAH9426062.1"/>
    <property type="molecule type" value="Genomic_DNA"/>
</dbReference>
<organism evidence="1 2">
    <name type="scientific">Dermatophagoides pteronyssinus</name>
    <name type="common">European house dust mite</name>
    <dbReference type="NCBI Taxonomy" id="6956"/>
    <lineage>
        <taxon>Eukaryota</taxon>
        <taxon>Metazoa</taxon>
        <taxon>Ecdysozoa</taxon>
        <taxon>Arthropoda</taxon>
        <taxon>Chelicerata</taxon>
        <taxon>Arachnida</taxon>
        <taxon>Acari</taxon>
        <taxon>Acariformes</taxon>
        <taxon>Sarcoptiformes</taxon>
        <taxon>Astigmata</taxon>
        <taxon>Psoroptidia</taxon>
        <taxon>Analgoidea</taxon>
        <taxon>Pyroglyphidae</taxon>
        <taxon>Dermatophagoidinae</taxon>
        <taxon>Dermatophagoides</taxon>
    </lineage>
</organism>
<accession>A0ABQ8JU09</accession>
<reference evidence="1 2" key="1">
    <citation type="journal article" date="2018" name="J. Allergy Clin. Immunol.">
        <title>High-quality assembly of Dermatophagoides pteronyssinus genome and transcriptome reveals a wide range of novel allergens.</title>
        <authorList>
            <person name="Liu X.Y."/>
            <person name="Yang K.Y."/>
            <person name="Wang M.Q."/>
            <person name="Kwok J.S."/>
            <person name="Zeng X."/>
            <person name="Yang Z."/>
            <person name="Xiao X.J."/>
            <person name="Lau C.P."/>
            <person name="Li Y."/>
            <person name="Huang Z.M."/>
            <person name="Ba J.G."/>
            <person name="Yim A.K."/>
            <person name="Ouyang C.Y."/>
            <person name="Ngai S.M."/>
            <person name="Chan T.F."/>
            <person name="Leung E.L."/>
            <person name="Liu L."/>
            <person name="Liu Z.G."/>
            <person name="Tsui S.K."/>
        </authorList>
    </citation>
    <scope>NUCLEOTIDE SEQUENCE [LARGE SCALE GENOMIC DNA]</scope>
    <source>
        <strain evidence="1">Derp</strain>
    </source>
</reference>
<gene>
    <name evidence="1" type="ORF">DERP_007002</name>
</gene>
<proteinExistence type="predicted"/>
<sequence length="96" mass="11530">MKTKPDTGKSKISVVVFQEISYKSHSLNKILRFTLKMRNHITHFWIKSNIKKRNKRTRQIYKHQLTKNQQPQQQQQPLSSYNDRFTIIAINYALDI</sequence>
<name>A0ABQ8JU09_DERPT</name>
<reference evidence="1 2" key="2">
    <citation type="journal article" date="2022" name="Mol. Biol. Evol.">
        <title>Comparative Genomics Reveals Insights into the Divergent Evolution of Astigmatic Mites and Household Pest Adaptations.</title>
        <authorList>
            <person name="Xiong Q."/>
            <person name="Wan A.T."/>
            <person name="Liu X."/>
            <person name="Fung C.S."/>
            <person name="Xiao X."/>
            <person name="Malainual N."/>
            <person name="Hou J."/>
            <person name="Wang L."/>
            <person name="Wang M."/>
            <person name="Yang K.Y."/>
            <person name="Cui Y."/>
            <person name="Leung E.L."/>
            <person name="Nong W."/>
            <person name="Shin S.K."/>
            <person name="Au S.W."/>
            <person name="Jeong K.Y."/>
            <person name="Chew F.T."/>
            <person name="Hui J.H."/>
            <person name="Leung T.F."/>
            <person name="Tungtrongchitr A."/>
            <person name="Zhong N."/>
            <person name="Liu Z."/>
            <person name="Tsui S.K."/>
        </authorList>
    </citation>
    <scope>NUCLEOTIDE SEQUENCE [LARGE SCALE GENOMIC DNA]</scope>
    <source>
        <strain evidence="1">Derp</strain>
    </source>
</reference>
<comment type="caution">
    <text evidence="1">The sequence shown here is derived from an EMBL/GenBank/DDBJ whole genome shotgun (WGS) entry which is preliminary data.</text>
</comment>
<dbReference type="Proteomes" id="UP000887458">
    <property type="component" value="Unassembled WGS sequence"/>
</dbReference>
<keyword evidence="2" id="KW-1185">Reference proteome</keyword>
<evidence type="ECO:0000313" key="2">
    <source>
        <dbReference type="Proteomes" id="UP000887458"/>
    </source>
</evidence>
<protein>
    <submittedName>
        <fullName evidence="1">Uncharacterized protein</fullName>
    </submittedName>
</protein>